<dbReference type="RefSeq" id="WP_353565720.1">
    <property type="nucleotide sequence ID" value="NZ_BAABRI010000003.1"/>
</dbReference>
<dbReference type="Gene3D" id="1.20.1540.10">
    <property type="entry name" value="Rhomboid-like"/>
    <property type="match status" value="1"/>
</dbReference>
<dbReference type="EMBL" id="BAABRI010000003">
    <property type="protein sequence ID" value="GAA5481570.1"/>
    <property type="molecule type" value="Genomic_DNA"/>
</dbReference>
<evidence type="ECO:0000313" key="6">
    <source>
        <dbReference type="EMBL" id="GAA5481570.1"/>
    </source>
</evidence>
<evidence type="ECO:0000256" key="3">
    <source>
        <dbReference type="ARBA" id="ARBA00022989"/>
    </source>
</evidence>
<feature type="transmembrane region" description="Helical" evidence="5">
    <location>
        <begin position="175"/>
        <end position="194"/>
    </location>
</feature>
<evidence type="ECO:0000256" key="2">
    <source>
        <dbReference type="ARBA" id="ARBA00022692"/>
    </source>
</evidence>
<dbReference type="SUPFAM" id="SSF144091">
    <property type="entry name" value="Rhomboid-like"/>
    <property type="match status" value="1"/>
</dbReference>
<reference evidence="6 7" key="1">
    <citation type="submission" date="2024-02" db="EMBL/GenBank/DDBJ databases">
        <title>Haloferula sargassicola NBRC 104335.</title>
        <authorList>
            <person name="Ichikawa N."/>
            <person name="Katano-Makiyama Y."/>
            <person name="Hidaka K."/>
        </authorList>
    </citation>
    <scope>NUCLEOTIDE SEQUENCE [LARGE SCALE GENOMIC DNA]</scope>
    <source>
        <strain evidence="6 7">NBRC 104335</strain>
    </source>
</reference>
<protein>
    <recommendedName>
        <fullName evidence="8">Peptidase S54 rhomboid domain-containing protein</fullName>
    </recommendedName>
</protein>
<keyword evidence="4 5" id="KW-0472">Membrane</keyword>
<evidence type="ECO:0000256" key="5">
    <source>
        <dbReference type="SAM" id="Phobius"/>
    </source>
</evidence>
<evidence type="ECO:0008006" key="8">
    <source>
        <dbReference type="Google" id="ProtNLM"/>
    </source>
</evidence>
<sequence length="263" mass="30117">MRWLERLEDRLHWLGFPGLFKWITILGAIVFAGQLAQPDIARTLAFDQTAIRNGEWWRLITFILDPGIPFGPVSALFFYFAVMIAFLIDNSLESIWPTVRLTLYVLLSWFSLAVALWILPIPMAGAGRFLYMSMFLAFATYFPRYQFLLFFILPVQVRFLAWIMLGGLVLSALMFPPALLLVLAVTLPYLLWVLPDFLKARKGLATAAVKRREFKAKSLPKKEAFHVCETCGRTDISDPQLDFRTMEDGTEFCVEHLPESAKP</sequence>
<feature type="transmembrane region" description="Helical" evidence="5">
    <location>
        <begin position="101"/>
        <end position="119"/>
    </location>
</feature>
<dbReference type="Proteomes" id="UP001476282">
    <property type="component" value="Unassembled WGS sequence"/>
</dbReference>
<gene>
    <name evidence="6" type="ORF">Hsar01_00779</name>
</gene>
<accession>A0ABP9UK04</accession>
<proteinExistence type="predicted"/>
<name>A0ABP9UK04_9BACT</name>
<keyword evidence="3 5" id="KW-1133">Transmembrane helix</keyword>
<keyword evidence="2 5" id="KW-0812">Transmembrane</keyword>
<feature type="transmembrane region" description="Helical" evidence="5">
    <location>
        <begin position="56"/>
        <end position="89"/>
    </location>
</feature>
<feature type="transmembrane region" description="Helical" evidence="5">
    <location>
        <begin position="125"/>
        <end position="142"/>
    </location>
</feature>
<evidence type="ECO:0000256" key="4">
    <source>
        <dbReference type="ARBA" id="ARBA00023136"/>
    </source>
</evidence>
<organism evidence="6 7">
    <name type="scientific">Haloferula sargassicola</name>
    <dbReference type="NCBI Taxonomy" id="490096"/>
    <lineage>
        <taxon>Bacteria</taxon>
        <taxon>Pseudomonadati</taxon>
        <taxon>Verrucomicrobiota</taxon>
        <taxon>Verrucomicrobiia</taxon>
        <taxon>Verrucomicrobiales</taxon>
        <taxon>Verrucomicrobiaceae</taxon>
        <taxon>Haloferula</taxon>
    </lineage>
</organism>
<evidence type="ECO:0000313" key="7">
    <source>
        <dbReference type="Proteomes" id="UP001476282"/>
    </source>
</evidence>
<evidence type="ECO:0000256" key="1">
    <source>
        <dbReference type="ARBA" id="ARBA00004141"/>
    </source>
</evidence>
<keyword evidence="7" id="KW-1185">Reference proteome</keyword>
<feature type="transmembrane region" description="Helical" evidence="5">
    <location>
        <begin position="12"/>
        <end position="36"/>
    </location>
</feature>
<comment type="caution">
    <text evidence="6">The sequence shown here is derived from an EMBL/GenBank/DDBJ whole genome shotgun (WGS) entry which is preliminary data.</text>
</comment>
<dbReference type="InterPro" id="IPR035952">
    <property type="entry name" value="Rhomboid-like_sf"/>
</dbReference>
<comment type="subcellular location">
    <subcellularLocation>
        <location evidence="1">Membrane</location>
        <topology evidence="1">Multi-pass membrane protein</topology>
    </subcellularLocation>
</comment>